<sequence length="371" mass="40813">DSLPAWVERQTSKVMNLPKDVSHAYLYIVSNGDEDLPPLAWAKFPISVHALNRAQWTPVRFDQSVVKLNGSKSYHEDMAGMLLGSVCIQTGEEEDLNSNRAVPSGRPAPIDPVESVKEVKDKPEPEIREEAPVVTRPFSLLCSAVGETQLNVGSRGKVTTALGQVETKKVYIHLDVLAARSLPSGDEDGVPDACYEVKASGRIEYRNVRCNSFDHLNPCLSCAVDRKVGDQTALLHEKDPFCSLDPVFMDRLTIGPVEAEVLKGPDGEDELDLPPIVVRVLDKDYHTVSSSFEVLGRAIIDNVPLLQFAEDDVPHVGQGGKAAVSKLDAFLNKHHSAVWYALNSDLRLKFRRNAFGASADGAWARRPRLLM</sequence>
<gene>
    <name evidence="2" type="ORF">SNEC2469_LOCUS1209</name>
</gene>
<evidence type="ECO:0000256" key="1">
    <source>
        <dbReference type="SAM" id="MobiDB-lite"/>
    </source>
</evidence>
<dbReference type="AlphaFoldDB" id="A0A812IZ87"/>
<accession>A0A812IZ87</accession>
<dbReference type="Proteomes" id="UP000601435">
    <property type="component" value="Unassembled WGS sequence"/>
</dbReference>
<feature type="non-terminal residue" evidence="2">
    <location>
        <position position="1"/>
    </location>
</feature>
<feature type="region of interest" description="Disordered" evidence="1">
    <location>
        <begin position="97"/>
        <end position="128"/>
    </location>
</feature>
<feature type="non-terminal residue" evidence="2">
    <location>
        <position position="371"/>
    </location>
</feature>
<reference evidence="2" key="1">
    <citation type="submission" date="2021-02" db="EMBL/GenBank/DDBJ databases">
        <authorList>
            <person name="Dougan E. K."/>
            <person name="Rhodes N."/>
            <person name="Thang M."/>
            <person name="Chan C."/>
        </authorList>
    </citation>
    <scope>NUCLEOTIDE SEQUENCE</scope>
</reference>
<name>A0A812IZ87_9DINO</name>
<evidence type="ECO:0000313" key="3">
    <source>
        <dbReference type="Proteomes" id="UP000601435"/>
    </source>
</evidence>
<dbReference type="OrthoDB" id="440140at2759"/>
<organism evidence="2 3">
    <name type="scientific">Symbiodinium necroappetens</name>
    <dbReference type="NCBI Taxonomy" id="1628268"/>
    <lineage>
        <taxon>Eukaryota</taxon>
        <taxon>Sar</taxon>
        <taxon>Alveolata</taxon>
        <taxon>Dinophyceae</taxon>
        <taxon>Suessiales</taxon>
        <taxon>Symbiodiniaceae</taxon>
        <taxon>Symbiodinium</taxon>
    </lineage>
</organism>
<feature type="compositionally biased region" description="Basic and acidic residues" evidence="1">
    <location>
        <begin position="114"/>
        <end position="128"/>
    </location>
</feature>
<protein>
    <submittedName>
        <fullName evidence="2">Uncharacterized protein</fullName>
    </submittedName>
</protein>
<dbReference type="EMBL" id="CAJNJA010005537">
    <property type="protein sequence ID" value="CAE7192381.1"/>
    <property type="molecule type" value="Genomic_DNA"/>
</dbReference>
<evidence type="ECO:0000313" key="2">
    <source>
        <dbReference type="EMBL" id="CAE7192381.1"/>
    </source>
</evidence>
<keyword evidence="3" id="KW-1185">Reference proteome</keyword>
<comment type="caution">
    <text evidence="2">The sequence shown here is derived from an EMBL/GenBank/DDBJ whole genome shotgun (WGS) entry which is preliminary data.</text>
</comment>
<proteinExistence type="predicted"/>